<dbReference type="PROSITE" id="PS00588">
    <property type="entry name" value="FLAGELLA_BB_ROD"/>
    <property type="match status" value="1"/>
</dbReference>
<name>A0ABY7JSA5_9ACTN</name>
<evidence type="ECO:0000256" key="3">
    <source>
        <dbReference type="ARBA" id="ARBA00023143"/>
    </source>
</evidence>
<keyword evidence="8" id="KW-0969">Cilium</keyword>
<keyword evidence="8" id="KW-0966">Cell projection</keyword>
<dbReference type="Pfam" id="PF22692">
    <property type="entry name" value="LlgE_F_G_D1"/>
    <property type="match status" value="1"/>
</dbReference>
<evidence type="ECO:0000256" key="1">
    <source>
        <dbReference type="ARBA" id="ARBA00004117"/>
    </source>
</evidence>
<keyword evidence="9" id="KW-1185">Reference proteome</keyword>
<reference evidence="8" key="1">
    <citation type="submission" date="2022-05" db="EMBL/GenBank/DDBJ databases">
        <title>Jatrophihabitans sp. SB3-54 whole genome sequence.</title>
        <authorList>
            <person name="Suh M.K."/>
            <person name="Eom M.K."/>
            <person name="Kim J.S."/>
            <person name="Kim H.S."/>
            <person name="Do H.E."/>
            <person name="Shin Y.K."/>
            <person name="Lee J.-S."/>
        </authorList>
    </citation>
    <scope>NUCLEOTIDE SEQUENCE</scope>
    <source>
        <strain evidence="8">SB3-54</strain>
    </source>
</reference>
<organism evidence="8 9">
    <name type="scientific">Jatrophihabitans cynanchi</name>
    <dbReference type="NCBI Taxonomy" id="2944128"/>
    <lineage>
        <taxon>Bacteria</taxon>
        <taxon>Bacillati</taxon>
        <taxon>Actinomycetota</taxon>
        <taxon>Actinomycetes</taxon>
        <taxon>Jatrophihabitantales</taxon>
        <taxon>Jatrophihabitantaceae</taxon>
        <taxon>Jatrophihabitans</taxon>
    </lineage>
</organism>
<feature type="domain" description="Flagellar basal body rod protein N-terminal" evidence="5">
    <location>
        <begin position="7"/>
        <end position="35"/>
    </location>
</feature>
<sequence>MLRSLFTGIAGLGAHQQMLDVTANNVANVNTTGYKSSHTVFEDTLSQTLTGAGGPTGGVGGTNAQQVGLGVKLAGTQLNFTQGASQATGVTSNMLINGDGFFMIDKGGQQLFTRAGNFTLDSAGNLVTPDGSMAMGWMSPATPPAAPTDVNLAALNSGTYVSWSIDSAGNVNAVDSAGVTTKLAQVALATFTNPNGLQKVGDSAYAASANSGTAAVGAPKSGSRGSISSGYVEMSNVDLSQELTNLIISERGFQANSKVITTSDEVLQTLVNLKN</sequence>
<dbReference type="Pfam" id="PF06429">
    <property type="entry name" value="Flg_bbr_C"/>
    <property type="match status" value="1"/>
</dbReference>
<evidence type="ECO:0000259" key="7">
    <source>
        <dbReference type="Pfam" id="PF22692"/>
    </source>
</evidence>
<dbReference type="InterPro" id="IPR001444">
    <property type="entry name" value="Flag_bb_rod_N"/>
</dbReference>
<gene>
    <name evidence="8" type="ORF">M6B22_12870</name>
</gene>
<dbReference type="InterPro" id="IPR010930">
    <property type="entry name" value="Flg_bb/hook_C_dom"/>
</dbReference>
<comment type="function">
    <text evidence="4">A flexible structure which links the flagellar filament to the drive apparatus in the basal body.</text>
</comment>
<dbReference type="InterPro" id="IPR020013">
    <property type="entry name" value="Flagellar_FlgE/F/G"/>
</dbReference>
<keyword evidence="8" id="KW-0282">Flagellum</keyword>
<feature type="domain" description="Flagellar hook protein FlgE/F/G-like D1" evidence="7">
    <location>
        <begin position="96"/>
        <end position="173"/>
    </location>
</feature>
<dbReference type="PANTHER" id="PTHR30435:SF1">
    <property type="entry name" value="FLAGELLAR HOOK PROTEIN FLGE"/>
    <property type="match status" value="1"/>
</dbReference>
<evidence type="ECO:0000259" key="5">
    <source>
        <dbReference type="Pfam" id="PF00460"/>
    </source>
</evidence>
<evidence type="ECO:0000313" key="9">
    <source>
        <dbReference type="Proteomes" id="UP001164693"/>
    </source>
</evidence>
<evidence type="ECO:0000259" key="6">
    <source>
        <dbReference type="Pfam" id="PF06429"/>
    </source>
</evidence>
<evidence type="ECO:0000256" key="4">
    <source>
        <dbReference type="RuleBase" id="RU362116"/>
    </source>
</evidence>
<protein>
    <recommendedName>
        <fullName evidence="4">Flagellar hook protein FlgE</fullName>
    </recommendedName>
</protein>
<dbReference type="Proteomes" id="UP001164693">
    <property type="component" value="Chromosome"/>
</dbReference>
<dbReference type="PANTHER" id="PTHR30435">
    <property type="entry name" value="FLAGELLAR PROTEIN"/>
    <property type="match status" value="1"/>
</dbReference>
<keyword evidence="3 4" id="KW-0975">Bacterial flagellum</keyword>
<dbReference type="EMBL" id="CP097463">
    <property type="protein sequence ID" value="WAX55437.1"/>
    <property type="molecule type" value="Genomic_DNA"/>
</dbReference>
<proteinExistence type="inferred from homology"/>
<dbReference type="InterPro" id="IPR019776">
    <property type="entry name" value="Flagellar_basal_body_rod_CS"/>
</dbReference>
<feature type="domain" description="Flagellar basal-body/hook protein C-terminal" evidence="6">
    <location>
        <begin position="229"/>
        <end position="273"/>
    </location>
</feature>
<dbReference type="Pfam" id="PF00460">
    <property type="entry name" value="Flg_bb_rod"/>
    <property type="match status" value="1"/>
</dbReference>
<comment type="similarity">
    <text evidence="2 4">Belongs to the flagella basal body rod proteins family.</text>
</comment>
<evidence type="ECO:0000313" key="8">
    <source>
        <dbReference type="EMBL" id="WAX55437.1"/>
    </source>
</evidence>
<dbReference type="InterPro" id="IPR037925">
    <property type="entry name" value="FlgE/F/G-like"/>
</dbReference>
<comment type="subcellular location">
    <subcellularLocation>
        <location evidence="1 4">Bacterial flagellum basal body</location>
    </subcellularLocation>
</comment>
<dbReference type="SUPFAM" id="SSF117143">
    <property type="entry name" value="Flagellar hook protein flgE"/>
    <property type="match status" value="1"/>
</dbReference>
<evidence type="ECO:0000256" key="2">
    <source>
        <dbReference type="ARBA" id="ARBA00009677"/>
    </source>
</evidence>
<dbReference type="RefSeq" id="WP_269441948.1">
    <property type="nucleotide sequence ID" value="NZ_CP097463.1"/>
</dbReference>
<dbReference type="NCBIfam" id="TIGR03506">
    <property type="entry name" value="FlgEFG_subfam"/>
    <property type="match status" value="2"/>
</dbReference>
<dbReference type="InterPro" id="IPR053967">
    <property type="entry name" value="LlgE_F_G-like_D1"/>
</dbReference>
<accession>A0ABY7JSA5</accession>